<evidence type="ECO:0000313" key="2">
    <source>
        <dbReference type="Proteomes" id="UP001516400"/>
    </source>
</evidence>
<sequence>MKTQLVRDILGVDRQLRYESVLTQKTDLVQKIQQFFLRDDETRATAGKKETLTHRKNKMQIRFILDYMRNLYSFLKENSDESMEGHYASYMNKVIMQKDMDAVLETLVCSTDSESCIKGICSECKKRSINYDKINLKAILDLPQWARK</sequence>
<dbReference type="AlphaFoldDB" id="A0ABD2P9J3"/>
<organism evidence="1 2">
    <name type="scientific">Cryptolaemus montrouzieri</name>
    <dbReference type="NCBI Taxonomy" id="559131"/>
    <lineage>
        <taxon>Eukaryota</taxon>
        <taxon>Metazoa</taxon>
        <taxon>Ecdysozoa</taxon>
        <taxon>Arthropoda</taxon>
        <taxon>Hexapoda</taxon>
        <taxon>Insecta</taxon>
        <taxon>Pterygota</taxon>
        <taxon>Neoptera</taxon>
        <taxon>Endopterygota</taxon>
        <taxon>Coleoptera</taxon>
        <taxon>Polyphaga</taxon>
        <taxon>Cucujiformia</taxon>
        <taxon>Coccinelloidea</taxon>
        <taxon>Coccinellidae</taxon>
        <taxon>Scymninae</taxon>
        <taxon>Scymnini</taxon>
        <taxon>Cryptolaemus</taxon>
    </lineage>
</organism>
<reference evidence="1 2" key="1">
    <citation type="journal article" date="2021" name="BMC Biol.">
        <title>Horizontally acquired antibacterial genes associated with adaptive radiation of ladybird beetles.</title>
        <authorList>
            <person name="Li H.S."/>
            <person name="Tang X.F."/>
            <person name="Huang Y.H."/>
            <person name="Xu Z.Y."/>
            <person name="Chen M.L."/>
            <person name="Du X.Y."/>
            <person name="Qiu B.Y."/>
            <person name="Chen P.T."/>
            <person name="Zhang W."/>
            <person name="Slipinski A."/>
            <person name="Escalona H.E."/>
            <person name="Waterhouse R.M."/>
            <person name="Zwick A."/>
            <person name="Pang H."/>
        </authorList>
    </citation>
    <scope>NUCLEOTIDE SEQUENCE [LARGE SCALE GENOMIC DNA]</scope>
    <source>
        <strain evidence="1">SYSU2018</strain>
    </source>
</reference>
<name>A0ABD2P9J3_9CUCU</name>
<dbReference type="Proteomes" id="UP001516400">
    <property type="component" value="Unassembled WGS sequence"/>
</dbReference>
<feature type="non-terminal residue" evidence="1">
    <location>
        <position position="148"/>
    </location>
</feature>
<proteinExistence type="predicted"/>
<evidence type="ECO:0000313" key="1">
    <source>
        <dbReference type="EMBL" id="KAL3287411.1"/>
    </source>
</evidence>
<dbReference type="EMBL" id="JABFTP020000185">
    <property type="protein sequence ID" value="KAL3287411.1"/>
    <property type="molecule type" value="Genomic_DNA"/>
</dbReference>
<protein>
    <submittedName>
        <fullName evidence="1">Uncharacterized protein</fullName>
    </submittedName>
</protein>
<keyword evidence="2" id="KW-1185">Reference proteome</keyword>
<comment type="caution">
    <text evidence="1">The sequence shown here is derived from an EMBL/GenBank/DDBJ whole genome shotgun (WGS) entry which is preliminary data.</text>
</comment>
<accession>A0ABD2P9J3</accession>
<gene>
    <name evidence="1" type="ORF">HHI36_001884</name>
</gene>